<feature type="compositionally biased region" description="Low complexity" evidence="1">
    <location>
        <begin position="239"/>
        <end position="251"/>
    </location>
</feature>
<accession>A0AAW0GA62</accession>
<reference evidence="2 3" key="1">
    <citation type="submission" date="2022-09" db="EMBL/GenBank/DDBJ databases">
        <authorList>
            <person name="Palmer J.M."/>
        </authorList>
    </citation>
    <scope>NUCLEOTIDE SEQUENCE [LARGE SCALE GENOMIC DNA]</scope>
    <source>
        <strain evidence="2 3">DSM 7382</strain>
    </source>
</reference>
<sequence>MDTNGSDSSTSPKPSNRSHIGDVARPAPVLPSHREALENPTVHRLHPYGITSTSLLGVFHTAVDLGHRGIRGIGGLRPDRRLPSARPSDASADTSADWTHTRPIPLNVLHPPLQDETHPGLGDPLGVLTSPTASQTHSQLCNALVVYNPSVGTSDLSDCSITVDSPQSGGAMPSSQMSPQVTAGPSNTSTQGHMEVDDPSPSASQLPMSKTVQVVQPSLQATAGPSNTSTQGHMEVDNPSPSASRAVPVSPQVTAGPSNTSTQGHMAVDDPSPSASQLPMSKTVQVVQPSLQATAGPSNTSTQGRMAVDDPSPSASRAVPVSPQVTAGPSNTSTQGRMEVDNPSPSASRAVPVSLQATARPSNTSTQGRMAVDDPSPSASRAVPVSPQVTAGPSNTSTQGRMEVDNPSPSASQAVPVSPQVPAGPVNTSRAGRRDDMGIVPSVSASTPAAVQPALIGQLATIVDNNPLSANAEGLLSLVRLPQDTSAVVCLTLNEYRRLQNGSSPSPIPHRRRGVGESHSENDGSDSDEDDPSPRPPKPRVKSTFAELCVHRALRKFLRDNDLLPECLSNPPSLESIADDADVERYMMNGTPNPDIARPRLVWGQPWSHEWNRAVLFMLSQKFLADIQSGTRPLLSAAASRNKVAQLDMHVSTLSPATVQNLIQNKLKRTQGLSRRRAKAASESHFQSQIADRNAINNRTDRQSSRRHALYKRRCDVVNKHHAGTESWDAIRKALASLGAKGTSDDETESESPKRVRRVQMAFLNREFARLFANLDTYPQDGIALRKDKRGNRHLERNPQSININTTRVVENLPANWYDATWWKSLKHWEQDKLNPGPAVSIPIIPPYVASSPPQL</sequence>
<feature type="compositionally biased region" description="Polar residues" evidence="1">
    <location>
        <begin position="252"/>
        <end position="264"/>
    </location>
</feature>
<organism evidence="2 3">
    <name type="scientific">Cerrena zonata</name>
    <dbReference type="NCBI Taxonomy" id="2478898"/>
    <lineage>
        <taxon>Eukaryota</taxon>
        <taxon>Fungi</taxon>
        <taxon>Dikarya</taxon>
        <taxon>Basidiomycota</taxon>
        <taxon>Agaricomycotina</taxon>
        <taxon>Agaricomycetes</taxon>
        <taxon>Polyporales</taxon>
        <taxon>Cerrenaceae</taxon>
        <taxon>Cerrena</taxon>
    </lineage>
</organism>
<keyword evidence="3" id="KW-1185">Reference proteome</keyword>
<comment type="caution">
    <text evidence="2">The sequence shown here is derived from an EMBL/GenBank/DDBJ whole genome shotgun (WGS) entry which is preliminary data.</text>
</comment>
<feature type="compositionally biased region" description="Low complexity" evidence="1">
    <location>
        <begin position="343"/>
        <end position="354"/>
    </location>
</feature>
<gene>
    <name evidence="2" type="ORF">QCA50_007078</name>
</gene>
<evidence type="ECO:0000313" key="2">
    <source>
        <dbReference type="EMBL" id="KAK7689287.1"/>
    </source>
</evidence>
<dbReference type="EMBL" id="JASBNA010000008">
    <property type="protein sequence ID" value="KAK7689287.1"/>
    <property type="molecule type" value="Genomic_DNA"/>
</dbReference>
<feature type="compositionally biased region" description="Polar residues" evidence="1">
    <location>
        <begin position="1"/>
        <end position="18"/>
    </location>
</feature>
<feature type="compositionally biased region" description="Polar residues" evidence="1">
    <location>
        <begin position="324"/>
        <end position="336"/>
    </location>
</feature>
<evidence type="ECO:0000256" key="1">
    <source>
        <dbReference type="SAM" id="MobiDB-lite"/>
    </source>
</evidence>
<feature type="compositionally biased region" description="Low complexity" evidence="1">
    <location>
        <begin position="375"/>
        <end position="387"/>
    </location>
</feature>
<dbReference type="AlphaFoldDB" id="A0AAW0GA62"/>
<feature type="compositionally biased region" description="Polar residues" evidence="1">
    <location>
        <begin position="355"/>
        <end position="368"/>
    </location>
</feature>
<feature type="region of interest" description="Disordered" evidence="1">
    <location>
        <begin position="1"/>
        <end position="26"/>
    </location>
</feature>
<feature type="compositionally biased region" description="Polar residues" evidence="1">
    <location>
        <begin position="162"/>
        <end position="192"/>
    </location>
</feature>
<feature type="region of interest" description="Disordered" evidence="1">
    <location>
        <begin position="162"/>
        <end position="435"/>
    </location>
</feature>
<feature type="compositionally biased region" description="Low complexity" evidence="1">
    <location>
        <begin position="311"/>
        <end position="323"/>
    </location>
</feature>
<proteinExistence type="predicted"/>
<feature type="region of interest" description="Disordered" evidence="1">
    <location>
        <begin position="70"/>
        <end position="99"/>
    </location>
</feature>
<feature type="compositionally biased region" description="Polar residues" evidence="1">
    <location>
        <begin position="273"/>
        <end position="304"/>
    </location>
</feature>
<name>A0AAW0GA62_9APHY</name>
<feature type="compositionally biased region" description="Low complexity" evidence="1">
    <location>
        <begin position="407"/>
        <end position="426"/>
    </location>
</feature>
<feature type="compositionally biased region" description="Polar residues" evidence="1">
    <location>
        <begin position="388"/>
        <end position="400"/>
    </location>
</feature>
<evidence type="ECO:0000313" key="3">
    <source>
        <dbReference type="Proteomes" id="UP001385951"/>
    </source>
</evidence>
<feature type="compositionally biased region" description="Polar residues" evidence="1">
    <location>
        <begin position="201"/>
        <end position="232"/>
    </location>
</feature>
<feature type="region of interest" description="Disordered" evidence="1">
    <location>
        <begin position="499"/>
        <end position="542"/>
    </location>
</feature>
<dbReference type="Proteomes" id="UP001385951">
    <property type="component" value="Unassembled WGS sequence"/>
</dbReference>
<protein>
    <submittedName>
        <fullName evidence="2">Uncharacterized protein</fullName>
    </submittedName>
</protein>